<organism evidence="1">
    <name type="scientific">bioreactor metagenome</name>
    <dbReference type="NCBI Taxonomy" id="1076179"/>
    <lineage>
        <taxon>unclassified sequences</taxon>
        <taxon>metagenomes</taxon>
        <taxon>ecological metagenomes</taxon>
    </lineage>
</organism>
<sequence length="307" mass="36751">MNLIIIGNGFDLYHGIPSKYSEFREYVFNKRPELIEKFEFVLGWKYEEIDWNQFEKLLGEVPDDWINYLKDSYSSSIVSYASDDWSDSFHHEYSEAKLEEMYFGELLKEYFFRWACKLNDYLIKTKTEMGLNKSDAYLTFNYTDTLESLYGIESNSCHIHGQASHLHNNSLVVGHGNHVTTVRYYKKWKQAEQEQNDPRFSEGEQTTYNYFINSLKDTDEVIKLNEKFFRYIKSNADEIDHVYILGHSLNEVDQPYFKEISKSLQNKKWICSYYSENEIERLANSLKYFQINNYEFKKMQEIEITNN</sequence>
<dbReference type="Pfam" id="PF14253">
    <property type="entry name" value="AbiH"/>
    <property type="match status" value="1"/>
</dbReference>
<evidence type="ECO:0008006" key="2">
    <source>
        <dbReference type="Google" id="ProtNLM"/>
    </source>
</evidence>
<dbReference type="EMBL" id="VSSQ01007294">
    <property type="protein sequence ID" value="MPM35467.1"/>
    <property type="molecule type" value="Genomic_DNA"/>
</dbReference>
<gene>
    <name evidence="1" type="ORF">SDC9_82060</name>
</gene>
<accession>A0A644Z4C6</accession>
<evidence type="ECO:0000313" key="1">
    <source>
        <dbReference type="EMBL" id="MPM35467.1"/>
    </source>
</evidence>
<comment type="caution">
    <text evidence="1">The sequence shown here is derived from an EMBL/GenBank/DDBJ whole genome shotgun (WGS) entry which is preliminary data.</text>
</comment>
<dbReference type="InterPro" id="IPR025935">
    <property type="entry name" value="AbiH"/>
</dbReference>
<name>A0A644Z4C6_9ZZZZ</name>
<proteinExistence type="predicted"/>
<dbReference type="AlphaFoldDB" id="A0A644Z4C6"/>
<reference evidence="1" key="1">
    <citation type="submission" date="2019-08" db="EMBL/GenBank/DDBJ databases">
        <authorList>
            <person name="Kucharzyk K."/>
            <person name="Murdoch R.W."/>
            <person name="Higgins S."/>
            <person name="Loffler F."/>
        </authorList>
    </citation>
    <scope>NUCLEOTIDE SEQUENCE</scope>
</reference>
<protein>
    <recommendedName>
        <fullName evidence="2">Bacteriophage abortive infection AbiH</fullName>
    </recommendedName>
</protein>